<feature type="coiled-coil region" evidence="1">
    <location>
        <begin position="246"/>
        <end position="280"/>
    </location>
</feature>
<reference evidence="2 3" key="1">
    <citation type="submission" date="2017-08" db="EMBL/GenBank/DDBJ databases">
        <title>Complete Genome Sequence of Streptomyces formicae KY5, the formicamycin producer.</title>
        <authorList>
            <person name="Holmes N.A."/>
            <person name="Devine R."/>
            <person name="Qin Z."/>
            <person name="Seipke R.F."/>
            <person name="Wilkinson B."/>
            <person name="Hutchings M.I."/>
        </authorList>
    </citation>
    <scope>NUCLEOTIDE SEQUENCE [LARGE SCALE GENOMIC DNA]</scope>
    <source>
        <strain evidence="2 3">KY5</strain>
    </source>
</reference>
<evidence type="ECO:0000256" key="1">
    <source>
        <dbReference type="SAM" id="Coils"/>
    </source>
</evidence>
<keyword evidence="3" id="KW-1185">Reference proteome</keyword>
<name>A0A291Q8L1_9ACTN</name>
<dbReference type="EMBL" id="CP022685">
    <property type="protein sequence ID" value="ATL27825.1"/>
    <property type="molecule type" value="Genomic_DNA"/>
</dbReference>
<proteinExistence type="predicted"/>
<keyword evidence="1" id="KW-0175">Coiled coil</keyword>
<evidence type="ECO:0000313" key="2">
    <source>
        <dbReference type="EMBL" id="ATL27825.1"/>
    </source>
</evidence>
<dbReference type="Proteomes" id="UP000221011">
    <property type="component" value="Chromosome"/>
</dbReference>
<accession>A0A291Q8L1</accession>
<dbReference type="RefSeq" id="WP_098242583.1">
    <property type="nucleotide sequence ID" value="NZ_CP022685.1"/>
</dbReference>
<sequence>MSVTGPPGPVLDRDEVDRALARLDAEHEAIETSLLALQDHAGRRLLEGAALTGVTQERWADAEGRITLLWAYFDAYAAALRTAHELRDRRRWPSREDLVELTELLRGESVTVSGGSTHGTSPSVTGPAKLTERFTLEQLVSRMNDLYAHSLDMVVAADAVWSALPARIDLLAAELSRTRQLAHSVGVRPGEHPSGDDLERITRALTALREQVVSDPLAFWQRAQGSSAPGGGRPGTERYDREARALEEVRREIDAVLTVRQDAEARLGRLRDVLSRADRTLAEARSARGEVLAKIAASEVPAVSGPPTALQEQLAMAADYRRNAQWHRLSPLLESLEQKAEDELLRARESLTAVTAPLAVRAELRGRLDAYKAKVARLGHAEDPLLVERYDAARRMLWSAPCDLRVAEQAVLRYQQAAADAIAARVPQQGGPTDRREES</sequence>
<protein>
    <submittedName>
        <fullName evidence="2">Uncharacterized protein</fullName>
    </submittedName>
</protein>
<dbReference type="KEGG" id="sfk:KY5_2807"/>
<organism evidence="2 3">
    <name type="scientific">Streptomyces formicae</name>
    <dbReference type="NCBI Taxonomy" id="1616117"/>
    <lineage>
        <taxon>Bacteria</taxon>
        <taxon>Bacillati</taxon>
        <taxon>Actinomycetota</taxon>
        <taxon>Actinomycetes</taxon>
        <taxon>Kitasatosporales</taxon>
        <taxon>Streptomycetaceae</taxon>
        <taxon>Streptomyces</taxon>
    </lineage>
</organism>
<gene>
    <name evidence="2" type="ORF">KY5_2807</name>
</gene>
<dbReference type="AlphaFoldDB" id="A0A291Q8L1"/>
<evidence type="ECO:0000313" key="3">
    <source>
        <dbReference type="Proteomes" id="UP000221011"/>
    </source>
</evidence>